<dbReference type="SUPFAM" id="SSF53383">
    <property type="entry name" value="PLP-dependent transferases"/>
    <property type="match status" value="1"/>
</dbReference>
<dbReference type="InterPro" id="IPR015421">
    <property type="entry name" value="PyrdxlP-dep_Trfase_major"/>
</dbReference>
<dbReference type="PANTHER" id="PTHR42806">
    <property type="entry name" value="GLYCINE CLEAVAGE SYSTEM P-PROTEIN"/>
    <property type="match status" value="1"/>
</dbReference>
<dbReference type="InterPro" id="IPR015424">
    <property type="entry name" value="PyrdxlP-dep_Trfase"/>
</dbReference>
<feature type="domain" description="Glycine cleavage system P-protein N-terminal" evidence="2">
    <location>
        <begin position="10"/>
        <end position="272"/>
    </location>
</feature>
<comment type="caution">
    <text evidence="3">The sequence shown here is derived from an EMBL/GenBank/DDBJ whole genome shotgun (WGS) entry which is preliminary data.</text>
</comment>
<protein>
    <recommendedName>
        <fullName evidence="2">Glycine cleavage system P-protein N-terminal domain-containing protein</fullName>
    </recommendedName>
</protein>
<dbReference type="PANTHER" id="PTHR42806:SF1">
    <property type="entry name" value="GLYCINE DEHYDROGENASE (DECARBOXYLATING)"/>
    <property type="match status" value="1"/>
</dbReference>
<evidence type="ECO:0000313" key="3">
    <source>
        <dbReference type="EMBL" id="GAF67979.1"/>
    </source>
</evidence>
<feature type="non-terminal residue" evidence="3">
    <location>
        <position position="273"/>
    </location>
</feature>
<dbReference type="GO" id="GO:0009116">
    <property type="term" value="P:nucleoside metabolic process"/>
    <property type="evidence" value="ECO:0007669"/>
    <property type="project" value="InterPro"/>
</dbReference>
<sequence length="273" mass="30486">MVEMKLAHPYIPNDVKKIKHNMLKELGVSNVKTFFSDIPEALRTKQRLQLPFPSSEIETLRKLDQMLDKNRTTKELISFLGGGVWSHYVPSAVDEVTRRSEFLTSYTPYQPEINQGLLQALFEFQSLICELVDMDVTNCSMYDWASSLGEAARMTSRITKKTEFLIPHFIHPERLATLHSYAEPAGIKIVELLHNSDDGQIDLENLKEKVSSKTAGVYVEHPSYLGYLISSLGDISEIAHDSGALFVMGVDPLSLGILQPPGTYGADIVIGEG</sequence>
<keyword evidence="1" id="KW-0560">Oxidoreductase</keyword>
<dbReference type="EMBL" id="BARS01005040">
    <property type="protein sequence ID" value="GAF67979.1"/>
    <property type="molecule type" value="Genomic_DNA"/>
</dbReference>
<dbReference type="InterPro" id="IPR023010">
    <property type="entry name" value="GcvPA"/>
</dbReference>
<dbReference type="InterPro" id="IPR049315">
    <property type="entry name" value="GDC-P_N"/>
</dbReference>
<organism evidence="3">
    <name type="scientific">marine sediment metagenome</name>
    <dbReference type="NCBI Taxonomy" id="412755"/>
    <lineage>
        <taxon>unclassified sequences</taxon>
        <taxon>metagenomes</taxon>
        <taxon>ecological metagenomes</taxon>
    </lineage>
</organism>
<reference evidence="3" key="1">
    <citation type="journal article" date="2014" name="Front. Microbiol.">
        <title>High frequency of phylogenetically diverse reductive dehalogenase-homologous genes in deep subseafloor sedimentary metagenomes.</title>
        <authorList>
            <person name="Kawai M."/>
            <person name="Futagami T."/>
            <person name="Toyoda A."/>
            <person name="Takaki Y."/>
            <person name="Nishi S."/>
            <person name="Hori S."/>
            <person name="Arai W."/>
            <person name="Tsubouchi T."/>
            <person name="Morono Y."/>
            <person name="Uchiyama I."/>
            <person name="Ito T."/>
            <person name="Fujiyama A."/>
            <person name="Inagaki F."/>
            <person name="Takami H."/>
        </authorList>
    </citation>
    <scope>NUCLEOTIDE SEQUENCE</scope>
    <source>
        <strain evidence="3">Expedition CK06-06</strain>
    </source>
</reference>
<evidence type="ECO:0000259" key="2">
    <source>
        <dbReference type="Pfam" id="PF02347"/>
    </source>
</evidence>
<name>X0RGK1_9ZZZZ</name>
<dbReference type="AlphaFoldDB" id="X0RGK1"/>
<dbReference type="Pfam" id="PF02347">
    <property type="entry name" value="GDC-P"/>
    <property type="match status" value="1"/>
</dbReference>
<dbReference type="GO" id="GO:0004375">
    <property type="term" value="F:glycine dehydrogenase (decarboxylating) activity"/>
    <property type="evidence" value="ECO:0007669"/>
    <property type="project" value="InterPro"/>
</dbReference>
<proteinExistence type="predicted"/>
<accession>X0RGK1</accession>
<evidence type="ECO:0000256" key="1">
    <source>
        <dbReference type="ARBA" id="ARBA00023002"/>
    </source>
</evidence>
<dbReference type="Gene3D" id="3.40.640.10">
    <property type="entry name" value="Type I PLP-dependent aspartate aminotransferase-like (Major domain)"/>
    <property type="match status" value="1"/>
</dbReference>
<gene>
    <name evidence="3" type="ORF">S01H1_09867</name>
</gene>